<dbReference type="InterPro" id="IPR020829">
    <property type="entry name" value="GlycerAld_3-P_DH_cat"/>
</dbReference>
<dbReference type="InterPro" id="IPR020831">
    <property type="entry name" value="GlycerAld/Erythrose_P_DH"/>
</dbReference>
<dbReference type="SMART" id="SM00846">
    <property type="entry name" value="Gp_dh_N"/>
    <property type="match status" value="1"/>
</dbReference>
<evidence type="ECO:0000256" key="6">
    <source>
        <dbReference type="PIRSR" id="PIRSR000149-3"/>
    </source>
</evidence>
<evidence type="ECO:0000259" key="9">
    <source>
        <dbReference type="SMART" id="SM00846"/>
    </source>
</evidence>
<dbReference type="Pfam" id="PF02800">
    <property type="entry name" value="Gp_dh_C"/>
    <property type="match status" value="1"/>
</dbReference>
<comment type="subunit">
    <text evidence="2">Homotetramer.</text>
</comment>
<evidence type="ECO:0000256" key="1">
    <source>
        <dbReference type="ARBA" id="ARBA00007406"/>
    </source>
</evidence>
<dbReference type="GO" id="GO:0050661">
    <property type="term" value="F:NADP binding"/>
    <property type="evidence" value="ECO:0007669"/>
    <property type="project" value="InterPro"/>
</dbReference>
<dbReference type="InterPro" id="IPR036291">
    <property type="entry name" value="NAD(P)-bd_dom_sf"/>
</dbReference>
<comment type="similarity">
    <text evidence="1 8">Belongs to the glyceraldehyde-3-phosphate dehydrogenase family.</text>
</comment>
<dbReference type="CDD" id="cd05214">
    <property type="entry name" value="GAPDH_I_N"/>
    <property type="match status" value="1"/>
</dbReference>
<dbReference type="SUPFAM" id="SSF55347">
    <property type="entry name" value="Glyceraldehyde-3-phosphate dehydrogenase-like, C-terminal domain"/>
    <property type="match status" value="1"/>
</dbReference>
<accession>A0A8J3MNS2</accession>
<dbReference type="GO" id="GO:0016620">
    <property type="term" value="F:oxidoreductase activity, acting on the aldehyde or oxo group of donors, NAD or NADP as acceptor"/>
    <property type="evidence" value="ECO:0007669"/>
    <property type="project" value="InterPro"/>
</dbReference>
<dbReference type="PRINTS" id="PR00078">
    <property type="entry name" value="G3PDHDRGNASE"/>
</dbReference>
<dbReference type="Gene3D" id="3.40.50.720">
    <property type="entry name" value="NAD(P)-binding Rossmann-like Domain"/>
    <property type="match status" value="1"/>
</dbReference>
<dbReference type="CDD" id="cd18126">
    <property type="entry name" value="GAPDH_I_C"/>
    <property type="match status" value="1"/>
</dbReference>
<feature type="binding site" evidence="5">
    <location>
        <position position="185"/>
    </location>
    <ligand>
        <name>D-glyceraldehyde 3-phosphate</name>
        <dbReference type="ChEBI" id="CHEBI:59776"/>
    </ligand>
</feature>
<feature type="binding site" evidence="6">
    <location>
        <position position="124"/>
    </location>
    <ligand>
        <name>NAD(+)</name>
        <dbReference type="ChEBI" id="CHEBI:57540"/>
    </ligand>
</feature>
<feature type="binding site" evidence="6">
    <location>
        <position position="318"/>
    </location>
    <ligand>
        <name>NAD(+)</name>
        <dbReference type="ChEBI" id="CHEBI:57540"/>
    </ligand>
</feature>
<dbReference type="PIRSF" id="PIRSF000149">
    <property type="entry name" value="GAP_DH"/>
    <property type="match status" value="1"/>
</dbReference>
<dbReference type="GO" id="GO:0051287">
    <property type="term" value="F:NAD binding"/>
    <property type="evidence" value="ECO:0007669"/>
    <property type="project" value="InterPro"/>
</dbReference>
<dbReference type="PANTHER" id="PTHR43148">
    <property type="entry name" value="GLYCERALDEHYDE-3-PHOSPHATE DEHYDROGENASE 2"/>
    <property type="match status" value="1"/>
</dbReference>
<feature type="active site" description="Nucleophile" evidence="4">
    <location>
        <position position="155"/>
    </location>
</feature>
<evidence type="ECO:0000256" key="8">
    <source>
        <dbReference type="RuleBase" id="RU000397"/>
    </source>
</evidence>
<dbReference type="Proteomes" id="UP000637906">
    <property type="component" value="Unassembled WGS sequence"/>
</dbReference>
<evidence type="ECO:0000256" key="2">
    <source>
        <dbReference type="ARBA" id="ARBA00011881"/>
    </source>
</evidence>
<feature type="binding site" evidence="6">
    <location>
        <position position="82"/>
    </location>
    <ligand>
        <name>NAD(+)</name>
        <dbReference type="ChEBI" id="CHEBI:57540"/>
    </ligand>
</feature>
<feature type="binding site" evidence="5">
    <location>
        <begin position="213"/>
        <end position="214"/>
    </location>
    <ligand>
        <name>D-glyceraldehyde 3-phosphate</name>
        <dbReference type="ChEBI" id="CHEBI:59776"/>
    </ligand>
</feature>
<evidence type="ECO:0000313" key="11">
    <source>
        <dbReference type="Proteomes" id="UP000637906"/>
    </source>
</evidence>
<keyword evidence="11" id="KW-1185">Reference proteome</keyword>
<evidence type="ECO:0000256" key="4">
    <source>
        <dbReference type="PIRSR" id="PIRSR000149-1"/>
    </source>
</evidence>
<feature type="binding site" evidence="5">
    <location>
        <position position="236"/>
    </location>
    <ligand>
        <name>D-glyceraldehyde 3-phosphate</name>
        <dbReference type="ChEBI" id="CHEBI:59776"/>
    </ligand>
</feature>
<dbReference type="EMBL" id="BNGU01000004">
    <property type="protein sequence ID" value="GHM59180.1"/>
    <property type="molecule type" value="Genomic_DNA"/>
</dbReference>
<keyword evidence="3" id="KW-0560">Oxidoreductase</keyword>
<organism evidence="10 11">
    <name type="scientific">Candidatus Mesenet longicola</name>
    <dbReference type="NCBI Taxonomy" id="1892558"/>
    <lineage>
        <taxon>Bacteria</taxon>
        <taxon>Pseudomonadati</taxon>
        <taxon>Pseudomonadota</taxon>
        <taxon>Alphaproteobacteria</taxon>
        <taxon>Rickettsiales</taxon>
        <taxon>Anaplasmataceae</taxon>
        <taxon>Candidatus Mesenet</taxon>
    </lineage>
</organism>
<feature type="site" description="Activates thiol group during catalysis" evidence="7">
    <location>
        <position position="182"/>
    </location>
</feature>
<dbReference type="InterPro" id="IPR020828">
    <property type="entry name" value="GlycerAld_3-P_DH_NAD(P)-bd"/>
</dbReference>
<evidence type="ECO:0000313" key="10">
    <source>
        <dbReference type="EMBL" id="GHM59180.1"/>
    </source>
</evidence>
<protein>
    <submittedName>
        <fullName evidence="10">Type I glyceraldehyde-3-phosphate dehydrogenase</fullName>
    </submittedName>
</protein>
<name>A0A8J3MNS2_9RICK</name>
<dbReference type="Pfam" id="PF00044">
    <property type="entry name" value="Gp_dh_N"/>
    <property type="match status" value="1"/>
</dbReference>
<proteinExistence type="inferred from homology"/>
<dbReference type="GO" id="GO:0006006">
    <property type="term" value="P:glucose metabolic process"/>
    <property type="evidence" value="ECO:0007669"/>
    <property type="project" value="InterPro"/>
</dbReference>
<dbReference type="FunFam" id="3.30.360.10:FF:000002">
    <property type="entry name" value="Glyceraldehyde-3-phosphate dehydrogenase"/>
    <property type="match status" value="1"/>
</dbReference>
<dbReference type="InterPro" id="IPR006424">
    <property type="entry name" value="Glyceraldehyde-3-P_DH_1"/>
</dbReference>
<dbReference type="AlphaFoldDB" id="A0A8J3MNS2"/>
<dbReference type="Gene3D" id="3.30.360.10">
    <property type="entry name" value="Dihydrodipicolinate Reductase, domain 2"/>
    <property type="match status" value="1"/>
</dbReference>
<feature type="binding site" evidence="5">
    <location>
        <begin position="154"/>
        <end position="156"/>
    </location>
    <ligand>
        <name>D-glyceraldehyde 3-phosphate</name>
        <dbReference type="ChEBI" id="CHEBI:59776"/>
    </ligand>
</feature>
<sequence length="338" mass="36936">MAVRLGINGLGRIGSNILRAIYEVKGYRDKLKVAAINGSMEEEKHAHLLKYDSIHGKFKYGVTAEQGIIAIKDDRLPFYRERNPENIPWSKHEVDIVLECTGAFNKKDEAKKHIKSGAKKVIVSAPVVDADVTVIYGVNNNAIKNEHEVISAGSCTTNCLAPVLQVLHDSIGVSNGFMTTIHAYTNDQNVVDGSHGDLRRARACALSMIPTTTGAAKTIGLIIPELQGKLDGVAIRVPVANVSLVDLKFTAKKSVKAQELNDIFKNAAENEKQGILAVCEESLVSIDFIHDPHSATLDLKGTHVVDSTLCRVAAWYDNEWAFSLRMLDIAILLGQMLK</sequence>
<keyword evidence="6" id="KW-0520">NAD</keyword>
<dbReference type="NCBIfam" id="TIGR01534">
    <property type="entry name" value="GAPDH-I"/>
    <property type="match status" value="1"/>
</dbReference>
<comment type="caution">
    <text evidence="10">The sequence shown here is derived from an EMBL/GenBank/DDBJ whole genome shotgun (WGS) entry which is preliminary data.</text>
</comment>
<feature type="binding site" evidence="6">
    <location>
        <begin position="12"/>
        <end position="13"/>
    </location>
    <ligand>
        <name>NAD(+)</name>
        <dbReference type="ChEBI" id="CHEBI:57540"/>
    </ligand>
</feature>
<dbReference type="SUPFAM" id="SSF51735">
    <property type="entry name" value="NAD(P)-binding Rossmann-fold domains"/>
    <property type="match status" value="1"/>
</dbReference>
<evidence type="ECO:0000256" key="3">
    <source>
        <dbReference type="ARBA" id="ARBA00023002"/>
    </source>
</evidence>
<dbReference type="FunFam" id="3.40.50.720:FF:000001">
    <property type="entry name" value="Glyceraldehyde-3-phosphate dehydrogenase"/>
    <property type="match status" value="1"/>
</dbReference>
<feature type="domain" description="Glyceraldehyde 3-phosphate dehydrogenase NAD(P) binding" evidence="9">
    <location>
        <begin position="3"/>
        <end position="155"/>
    </location>
</feature>
<evidence type="ECO:0000256" key="5">
    <source>
        <dbReference type="PIRSR" id="PIRSR000149-2"/>
    </source>
</evidence>
<reference evidence="10 11" key="1">
    <citation type="journal article" date="2021" name="Microb. Ecol.">
        <title>Candidatus Mesenet longicola: Novel Endosymbionts of Brontispa longissima that Induce Cytoplasmic Incompatibility.</title>
        <authorList>
            <person name="Takano S."/>
            <person name="Gotoh Y."/>
            <person name="Hayashi T."/>
        </authorList>
    </citation>
    <scope>NUCLEOTIDE SEQUENCE [LARGE SCALE GENOMIC DNA]</scope>
    <source>
        <strain evidence="10">L5</strain>
    </source>
</reference>
<evidence type="ECO:0000256" key="7">
    <source>
        <dbReference type="PIRSR" id="PIRSR000149-4"/>
    </source>
</evidence>
<gene>
    <name evidence="10" type="primary">gapA</name>
    <name evidence="10" type="ORF">sL5_01730</name>
</gene>
<keyword evidence="6" id="KW-0547">Nucleotide-binding</keyword>